<protein>
    <submittedName>
        <fullName evidence="3">SDR family NAD(P)-dependent oxidoreductase</fullName>
    </submittedName>
</protein>
<dbReference type="AlphaFoldDB" id="A0A437MMA3"/>
<keyword evidence="4" id="KW-1185">Reference proteome</keyword>
<dbReference type="InterPro" id="IPR002347">
    <property type="entry name" value="SDR_fam"/>
</dbReference>
<comment type="similarity">
    <text evidence="1">Belongs to the short-chain dehydrogenases/reductases (SDR) family.</text>
</comment>
<dbReference type="PROSITE" id="PS00061">
    <property type="entry name" value="ADH_SHORT"/>
    <property type="match status" value="1"/>
</dbReference>
<dbReference type="Pfam" id="PF00106">
    <property type="entry name" value="adh_short"/>
    <property type="match status" value="1"/>
</dbReference>
<dbReference type="EMBL" id="SACL01000001">
    <property type="protein sequence ID" value="RVT98771.1"/>
    <property type="molecule type" value="Genomic_DNA"/>
</dbReference>
<dbReference type="InterPro" id="IPR036291">
    <property type="entry name" value="NAD(P)-bd_dom_sf"/>
</dbReference>
<dbReference type="PRINTS" id="PR00081">
    <property type="entry name" value="GDHRDH"/>
</dbReference>
<dbReference type="OrthoDB" id="9790785at2"/>
<dbReference type="PANTHER" id="PTHR43639">
    <property type="entry name" value="OXIDOREDUCTASE, SHORT-CHAIN DEHYDROGENASE/REDUCTASE FAMILY (AFU_ORTHOLOGUE AFUA_5G02870)"/>
    <property type="match status" value="1"/>
</dbReference>
<evidence type="ECO:0000256" key="2">
    <source>
        <dbReference type="ARBA" id="ARBA00023002"/>
    </source>
</evidence>
<dbReference type="Gene3D" id="3.40.50.720">
    <property type="entry name" value="NAD(P)-binding Rossmann-like Domain"/>
    <property type="match status" value="1"/>
</dbReference>
<organism evidence="3 4">
    <name type="scientific">Rhodovarius crocodyli</name>
    <dbReference type="NCBI Taxonomy" id="1979269"/>
    <lineage>
        <taxon>Bacteria</taxon>
        <taxon>Pseudomonadati</taxon>
        <taxon>Pseudomonadota</taxon>
        <taxon>Alphaproteobacteria</taxon>
        <taxon>Acetobacterales</taxon>
        <taxon>Roseomonadaceae</taxon>
        <taxon>Rhodovarius</taxon>
    </lineage>
</organism>
<proteinExistence type="inferred from homology"/>
<evidence type="ECO:0000313" key="4">
    <source>
        <dbReference type="Proteomes" id="UP000282957"/>
    </source>
</evidence>
<dbReference type="InterPro" id="IPR020904">
    <property type="entry name" value="Sc_DH/Rdtase_CS"/>
</dbReference>
<dbReference type="PANTHER" id="PTHR43639:SF1">
    <property type="entry name" value="SHORT-CHAIN DEHYDROGENASE_REDUCTASE FAMILY PROTEIN"/>
    <property type="match status" value="1"/>
</dbReference>
<evidence type="ECO:0000256" key="1">
    <source>
        <dbReference type="ARBA" id="ARBA00006484"/>
    </source>
</evidence>
<accession>A0A437MMA3</accession>
<dbReference type="Proteomes" id="UP000282957">
    <property type="component" value="Unassembled WGS sequence"/>
</dbReference>
<dbReference type="GO" id="GO:0016491">
    <property type="term" value="F:oxidoreductase activity"/>
    <property type="evidence" value="ECO:0007669"/>
    <property type="project" value="UniProtKB-KW"/>
</dbReference>
<name>A0A437MMA3_9PROT</name>
<dbReference type="SUPFAM" id="SSF51735">
    <property type="entry name" value="NAD(P)-binding Rossmann-fold domains"/>
    <property type="match status" value="1"/>
</dbReference>
<gene>
    <name evidence="3" type="ORF">EOD42_01280</name>
</gene>
<keyword evidence="2" id="KW-0560">Oxidoreductase</keyword>
<comment type="caution">
    <text evidence="3">The sequence shown here is derived from an EMBL/GenBank/DDBJ whole genome shotgun (WGS) entry which is preliminary data.</text>
</comment>
<sequence length="237" mass="24882">MTLPLSGSVALVTGASRGLGAAVAIELARLGAHCVLTARTQGGLEETDDAIRAAGGSATLVPLDLTTAKDEFDYIGPSIVERFGRLDIFVHAAAVLSRLTPVSHIVPRDWDQSVAVNMTALYRLIRSVEPPLRAAPAGRAVVVTDAVAEEPSAYWGLYSAAKAGAAHMTRVWAKDAAQSDLRINLAEPPPMATATRKVAFPGQNPAELTQPAQVAPLLAALCLPAETRHGETIRLQP</sequence>
<reference evidence="3 4" key="1">
    <citation type="submission" date="2019-01" db="EMBL/GenBank/DDBJ databases">
        <authorList>
            <person name="Chen W.-M."/>
        </authorList>
    </citation>
    <scope>NUCLEOTIDE SEQUENCE [LARGE SCALE GENOMIC DNA]</scope>
    <source>
        <strain evidence="3 4">CCP-6</strain>
    </source>
</reference>
<evidence type="ECO:0000313" key="3">
    <source>
        <dbReference type="EMBL" id="RVT98771.1"/>
    </source>
</evidence>
<dbReference type="CDD" id="cd05233">
    <property type="entry name" value="SDR_c"/>
    <property type="match status" value="1"/>
</dbReference>
<dbReference type="RefSeq" id="WP_127785242.1">
    <property type="nucleotide sequence ID" value="NZ_SACL01000001.1"/>
</dbReference>